<protein>
    <submittedName>
        <fullName evidence="6">AraC family transcriptional regulator</fullName>
    </submittedName>
</protein>
<dbReference type="SMART" id="SM00342">
    <property type="entry name" value="HTH_ARAC"/>
    <property type="match status" value="1"/>
</dbReference>
<dbReference type="Gene3D" id="2.60.120.10">
    <property type="entry name" value="Jelly Rolls"/>
    <property type="match status" value="1"/>
</dbReference>
<dbReference type="Gene3D" id="1.10.10.60">
    <property type="entry name" value="Homeodomain-like"/>
    <property type="match status" value="1"/>
</dbReference>
<dbReference type="InterPro" id="IPR020449">
    <property type="entry name" value="Tscrpt_reg_AraC-type_HTH"/>
</dbReference>
<dbReference type="InterPro" id="IPR009057">
    <property type="entry name" value="Homeodomain-like_sf"/>
</dbReference>
<keyword evidence="2" id="KW-0238">DNA-binding</keyword>
<dbReference type="SUPFAM" id="SSF46689">
    <property type="entry name" value="Homeodomain-like"/>
    <property type="match status" value="1"/>
</dbReference>
<keyword evidence="3" id="KW-0804">Transcription</keyword>
<dbReference type="InterPro" id="IPR014710">
    <property type="entry name" value="RmlC-like_jellyroll"/>
</dbReference>
<dbReference type="Pfam" id="PF12833">
    <property type="entry name" value="HTH_18"/>
    <property type="match status" value="1"/>
</dbReference>
<feature type="region of interest" description="Disordered" evidence="4">
    <location>
        <begin position="303"/>
        <end position="325"/>
    </location>
</feature>
<keyword evidence="7" id="KW-1185">Reference proteome</keyword>
<dbReference type="InterPro" id="IPR011051">
    <property type="entry name" value="RmlC_Cupin_sf"/>
</dbReference>
<evidence type="ECO:0000256" key="4">
    <source>
        <dbReference type="SAM" id="MobiDB-lite"/>
    </source>
</evidence>
<dbReference type="InterPro" id="IPR018060">
    <property type="entry name" value="HTH_AraC"/>
</dbReference>
<organism evidence="6 7">
    <name type="scientific">Streptomyces albiaxialis</name>
    <dbReference type="NCBI Taxonomy" id="329523"/>
    <lineage>
        <taxon>Bacteria</taxon>
        <taxon>Bacillati</taxon>
        <taxon>Actinomycetota</taxon>
        <taxon>Actinomycetes</taxon>
        <taxon>Kitasatosporales</taxon>
        <taxon>Streptomycetaceae</taxon>
        <taxon>Streptomyces</taxon>
    </lineage>
</organism>
<evidence type="ECO:0000256" key="3">
    <source>
        <dbReference type="ARBA" id="ARBA00023163"/>
    </source>
</evidence>
<evidence type="ECO:0000256" key="1">
    <source>
        <dbReference type="ARBA" id="ARBA00023015"/>
    </source>
</evidence>
<feature type="compositionally biased region" description="Basic and acidic residues" evidence="4">
    <location>
        <begin position="303"/>
        <end position="318"/>
    </location>
</feature>
<gene>
    <name evidence="6" type="ORF">GCM10009801_02670</name>
</gene>
<reference evidence="7" key="1">
    <citation type="journal article" date="2019" name="Int. J. Syst. Evol. Microbiol.">
        <title>The Global Catalogue of Microorganisms (GCM) 10K type strain sequencing project: providing services to taxonomists for standard genome sequencing and annotation.</title>
        <authorList>
            <consortium name="The Broad Institute Genomics Platform"/>
            <consortium name="The Broad Institute Genome Sequencing Center for Infectious Disease"/>
            <person name="Wu L."/>
            <person name="Ma J."/>
        </authorList>
    </citation>
    <scope>NUCLEOTIDE SEQUENCE [LARGE SCALE GENOMIC DNA]</scope>
    <source>
        <strain evidence="7">JCM 15478</strain>
    </source>
</reference>
<sequence length="325" mass="35741">MDGGVAEGRTVRYGVRAGVGYGSIEVTSLGSGFEVVRYDVEFRAGSEVEFALPAGHFELECCLDGRLRVREADGGEGELRAGDVALSPRGAVRGVVSYGERERYRAVSVTGTWAGVEAHLAGFGVGAWRDTRPECLARAQYAGRASGVRNAAGPLEEIFLHRRSSTGRPLFLESRVLAALGAVVDAMDAPVRAVDSGIRLAPYEIDVLRRVPDVLWAARHAPPTLAALARASSMSVRRLTTGFRALHGTSVMEHHRRRCLERAAVLLVETEWTVERIAHEVGYASASNFGYAFRRERGVSPARFRRERERERERERRQGRSPRGR</sequence>
<proteinExistence type="predicted"/>
<dbReference type="PANTHER" id="PTHR47893:SF1">
    <property type="entry name" value="REGULATORY PROTEIN PCHR"/>
    <property type="match status" value="1"/>
</dbReference>
<feature type="domain" description="HTH araC/xylS-type" evidence="5">
    <location>
        <begin position="209"/>
        <end position="307"/>
    </location>
</feature>
<dbReference type="PRINTS" id="PR00032">
    <property type="entry name" value="HTHARAC"/>
</dbReference>
<accession>A0ABP5GYU5</accession>
<dbReference type="PROSITE" id="PS01124">
    <property type="entry name" value="HTH_ARAC_FAMILY_2"/>
    <property type="match status" value="1"/>
</dbReference>
<dbReference type="InterPro" id="IPR053142">
    <property type="entry name" value="PchR_regulatory_protein"/>
</dbReference>
<dbReference type="PANTHER" id="PTHR47893">
    <property type="entry name" value="REGULATORY PROTEIN PCHR"/>
    <property type="match status" value="1"/>
</dbReference>
<dbReference type="SUPFAM" id="SSF51182">
    <property type="entry name" value="RmlC-like cupins"/>
    <property type="match status" value="1"/>
</dbReference>
<keyword evidence="1" id="KW-0805">Transcription regulation</keyword>
<name>A0ABP5GYU5_9ACTN</name>
<evidence type="ECO:0000313" key="6">
    <source>
        <dbReference type="EMBL" id="GAA2060813.1"/>
    </source>
</evidence>
<evidence type="ECO:0000313" key="7">
    <source>
        <dbReference type="Proteomes" id="UP001500016"/>
    </source>
</evidence>
<comment type="caution">
    <text evidence="6">The sequence shown here is derived from an EMBL/GenBank/DDBJ whole genome shotgun (WGS) entry which is preliminary data.</text>
</comment>
<dbReference type="Proteomes" id="UP001500016">
    <property type="component" value="Unassembled WGS sequence"/>
</dbReference>
<evidence type="ECO:0000256" key="2">
    <source>
        <dbReference type="ARBA" id="ARBA00023125"/>
    </source>
</evidence>
<dbReference type="EMBL" id="BAAAPE010000001">
    <property type="protein sequence ID" value="GAA2060813.1"/>
    <property type="molecule type" value="Genomic_DNA"/>
</dbReference>
<evidence type="ECO:0000259" key="5">
    <source>
        <dbReference type="PROSITE" id="PS01124"/>
    </source>
</evidence>